<evidence type="ECO:0000313" key="2">
    <source>
        <dbReference type="Proteomes" id="UP000708208"/>
    </source>
</evidence>
<feature type="non-terminal residue" evidence="1">
    <location>
        <position position="1"/>
    </location>
</feature>
<dbReference type="Proteomes" id="UP000708208">
    <property type="component" value="Unassembled WGS sequence"/>
</dbReference>
<sequence>MVPFRSVLLKQNRACFEPAVQLVPIFSTRIT</sequence>
<protein>
    <submittedName>
        <fullName evidence="1">Uncharacterized protein</fullName>
    </submittedName>
</protein>
<dbReference type="AlphaFoldDB" id="A0A8J2J8K4"/>
<name>A0A8J2J8K4_9HEXA</name>
<comment type="caution">
    <text evidence="1">The sequence shown here is derived from an EMBL/GenBank/DDBJ whole genome shotgun (WGS) entry which is preliminary data.</text>
</comment>
<dbReference type="EMBL" id="CAJVCH010034041">
    <property type="protein sequence ID" value="CAG7714349.1"/>
    <property type="molecule type" value="Genomic_DNA"/>
</dbReference>
<accession>A0A8J2J8K4</accession>
<gene>
    <name evidence="1" type="ORF">AFUS01_LOCUS5348</name>
</gene>
<evidence type="ECO:0000313" key="1">
    <source>
        <dbReference type="EMBL" id="CAG7714349.1"/>
    </source>
</evidence>
<reference evidence="1" key="1">
    <citation type="submission" date="2021-06" db="EMBL/GenBank/DDBJ databases">
        <authorList>
            <person name="Hodson N. C."/>
            <person name="Mongue J. A."/>
            <person name="Jaron S. K."/>
        </authorList>
    </citation>
    <scope>NUCLEOTIDE SEQUENCE</scope>
</reference>
<organism evidence="1 2">
    <name type="scientific">Allacma fusca</name>
    <dbReference type="NCBI Taxonomy" id="39272"/>
    <lineage>
        <taxon>Eukaryota</taxon>
        <taxon>Metazoa</taxon>
        <taxon>Ecdysozoa</taxon>
        <taxon>Arthropoda</taxon>
        <taxon>Hexapoda</taxon>
        <taxon>Collembola</taxon>
        <taxon>Symphypleona</taxon>
        <taxon>Sminthuridae</taxon>
        <taxon>Allacma</taxon>
    </lineage>
</organism>
<keyword evidence="2" id="KW-1185">Reference proteome</keyword>
<proteinExistence type="predicted"/>